<organism evidence="2">
    <name type="scientific">Emiliania huxleyi</name>
    <name type="common">Coccolithophore</name>
    <name type="synonym">Pontosphaera huxleyi</name>
    <dbReference type="NCBI Taxonomy" id="2903"/>
    <lineage>
        <taxon>Eukaryota</taxon>
        <taxon>Haptista</taxon>
        <taxon>Haptophyta</taxon>
        <taxon>Prymnesiophyceae</taxon>
        <taxon>Isochrysidales</taxon>
        <taxon>Noelaerhabdaceae</taxon>
        <taxon>Emiliania</taxon>
    </lineage>
</organism>
<name>A0A7S3RT84_EMIHU</name>
<feature type="region of interest" description="Disordered" evidence="1">
    <location>
        <begin position="1"/>
        <end position="20"/>
    </location>
</feature>
<sequence length="285" mass="30340">MGSASSVAPAPPVPEEPTASGCSLIGDCLSVRSRGDRWVRARVAATVDTETRGRLLAVHLEGGKRGALMWLHRELDAARIRPLAGADTPPPPVARGGDTESTFGRAVALVRWRLLKGARWAATRYDATAVFKDSRRVRIDLPSEDWLGSQLERHPFVGSGECALFPHACISMWEAAAAPSLYDDTTTPPFGISASGLMLSRAGHQCLLVENPSVHPPGPLSPPLSPEKRRSPRPLLASTEEEALVDLDALTPDAALSRESNDHVEADEGNSQRVAVLDTATGGLA</sequence>
<evidence type="ECO:0000256" key="1">
    <source>
        <dbReference type="SAM" id="MobiDB-lite"/>
    </source>
</evidence>
<dbReference type="EMBL" id="HBIR01009727">
    <property type="protein sequence ID" value="CAE0533094.1"/>
    <property type="molecule type" value="Transcribed_RNA"/>
</dbReference>
<evidence type="ECO:0000313" key="2">
    <source>
        <dbReference type="EMBL" id="CAE0533094.1"/>
    </source>
</evidence>
<feature type="region of interest" description="Disordered" evidence="1">
    <location>
        <begin position="210"/>
        <end position="285"/>
    </location>
</feature>
<protein>
    <submittedName>
        <fullName evidence="2">Uncharacterized protein</fullName>
    </submittedName>
</protein>
<reference evidence="2" key="1">
    <citation type="submission" date="2021-01" db="EMBL/GenBank/DDBJ databases">
        <authorList>
            <person name="Corre E."/>
            <person name="Pelletier E."/>
            <person name="Niang G."/>
            <person name="Scheremetjew M."/>
            <person name="Finn R."/>
            <person name="Kale V."/>
            <person name="Holt S."/>
            <person name="Cochrane G."/>
            <person name="Meng A."/>
            <person name="Brown T."/>
            <person name="Cohen L."/>
        </authorList>
    </citation>
    <scope>NUCLEOTIDE SEQUENCE</scope>
    <source>
        <strain evidence="2">379</strain>
    </source>
</reference>
<dbReference type="AlphaFoldDB" id="A0A7S3RT84"/>
<gene>
    <name evidence="2" type="ORF">EHUX00137_LOCUS6842</name>
</gene>
<accession>A0A7S3RT84</accession>
<proteinExistence type="predicted"/>
<feature type="compositionally biased region" description="Pro residues" evidence="1">
    <location>
        <begin position="214"/>
        <end position="225"/>
    </location>
</feature>